<dbReference type="InParanoid" id="A0A6P7ZVB6"/>
<dbReference type="GeneID" id="115482147"/>
<evidence type="ECO:0000256" key="1">
    <source>
        <dbReference type="SAM" id="MobiDB-lite"/>
    </source>
</evidence>
<proteinExistence type="predicted"/>
<organism evidence="3 4">
    <name type="scientific">Microcaecilia unicolor</name>
    <dbReference type="NCBI Taxonomy" id="1415580"/>
    <lineage>
        <taxon>Eukaryota</taxon>
        <taxon>Metazoa</taxon>
        <taxon>Chordata</taxon>
        <taxon>Craniata</taxon>
        <taxon>Vertebrata</taxon>
        <taxon>Euteleostomi</taxon>
        <taxon>Amphibia</taxon>
        <taxon>Gymnophiona</taxon>
        <taxon>Siphonopidae</taxon>
        <taxon>Microcaecilia</taxon>
    </lineage>
</organism>
<name>A0A6P7ZVB6_9AMPH</name>
<protein>
    <submittedName>
        <fullName evidence="4">Transmembrane protein C1orf162 homolog</fullName>
    </submittedName>
</protein>
<dbReference type="Proteomes" id="UP000515156">
    <property type="component" value="Chromosome 12"/>
</dbReference>
<dbReference type="AlphaFoldDB" id="A0A6P7ZVB6"/>
<keyword evidence="2 4" id="KW-0812">Transmembrane</keyword>
<feature type="region of interest" description="Disordered" evidence="1">
    <location>
        <begin position="82"/>
        <end position="118"/>
    </location>
</feature>
<feature type="transmembrane region" description="Helical" evidence="2">
    <location>
        <begin position="48"/>
        <end position="72"/>
    </location>
</feature>
<gene>
    <name evidence="4" type="primary">LOC115482147</name>
</gene>
<keyword evidence="3" id="KW-1185">Reference proteome</keyword>
<dbReference type="KEGG" id="muo:115482147"/>
<evidence type="ECO:0000256" key="2">
    <source>
        <dbReference type="SAM" id="Phobius"/>
    </source>
</evidence>
<keyword evidence="2" id="KW-0472">Membrane</keyword>
<reference evidence="4" key="1">
    <citation type="submission" date="2025-08" db="UniProtKB">
        <authorList>
            <consortium name="RefSeq"/>
        </authorList>
    </citation>
    <scope>IDENTIFICATION</scope>
</reference>
<sequence>MGSTNSQTSSTQCICQDYATGTSTHGLADAPTPVISPSQSSPICSLEYLHVVLAFFSGVLLTLLLLTVVLYVRRLRCRRKKQMYQQGSQSTDGDHSKGSRNPPRFPSTQTADSKDSGLQEGDMSYATLSFRQVASSGGCLNDPELNVCRPEAPTVYSSVLINP</sequence>
<dbReference type="RefSeq" id="XP_030077579.1">
    <property type="nucleotide sequence ID" value="XM_030221719.1"/>
</dbReference>
<evidence type="ECO:0000313" key="3">
    <source>
        <dbReference type="Proteomes" id="UP000515156"/>
    </source>
</evidence>
<keyword evidence="2" id="KW-1133">Transmembrane helix</keyword>
<accession>A0A6P7ZVB6</accession>
<evidence type="ECO:0000313" key="4">
    <source>
        <dbReference type="RefSeq" id="XP_030077579.1"/>
    </source>
</evidence>